<feature type="domain" description="3-keto-alpha-glucoside-1,2-lyase/3-keto-2-hydroxy-glucal hydratase" evidence="5">
    <location>
        <begin position="505"/>
        <end position="714"/>
    </location>
</feature>
<comment type="caution">
    <text evidence="6">The sequence shown here is derived from an EMBL/GenBank/DDBJ whole genome shotgun (WGS) entry which is preliminary data.</text>
</comment>
<dbReference type="InterPro" id="IPR050738">
    <property type="entry name" value="Sulfatase"/>
</dbReference>
<dbReference type="Gene3D" id="3.40.720.10">
    <property type="entry name" value="Alkaline Phosphatase, subunit A"/>
    <property type="match status" value="1"/>
</dbReference>
<keyword evidence="3" id="KW-0732">Signal</keyword>
<evidence type="ECO:0000259" key="5">
    <source>
        <dbReference type="Pfam" id="PF06439"/>
    </source>
</evidence>
<sequence precursor="true">MKLAPWIVAACFFLPGAAPADEQSARSSVDSDRSRPPNIVFFFADDQTTSTLGCYGNEVIQTPNIDSLAADGVRFRNAFVSQSICWVSRTTILSGLTGRSYGTSANPELTRPDAVAELYSDILRDHGYRTGYFGKWHAKMPKGFQREEHFDEFEAIGRNPYYKKQPDGSLRHETDLIVDRGIEFLSEQPKDKPFALNLWFNACHAEDGDRRPGIGHYPWPESSNGMYEDVTIAPPPLNATEVFEALPDFLKTTINRERFFWRWNTDEKYQTNMRAYYRMVSGIDHAIGRFQEALREQGLADNTIIVYSADNGYYMANRGLAGKWSHYEEALRVPLIVMDPRAAESQRGTTTDAIGLNLDLPATFLDWAGAEIPERYQGHSLAPVVAGNPPQDWRTESFHEHFAVRNRIPAFEGLRNERFKYVVYFDDDNYEFLHDLKNDPDELVNLAGDPDHASILNDMRQRLAERVKELGGPLDKLKAPFSQSTVPHPEIAANVGARVDADGVVAVFDGKTLRRWSGDSKYWSVQNGALTGVTDGSLKRNHFITWKDSTVRNFDLRVKVKVSQGGNSGIQYRGISRPDIGLDVVTGYQCDVVANTPQYNGMLYEERGRRILSHTGEKVVVDPEGRSWVVGTTLGSDSEIAPAIAPDSIDFDTEKWHDYRVLVQGNHHQHWIDGKLTTDLIDFDESGRSLEGVLAVQVHVGPEMKIQYKDFQLKNLPDDLPLLQADDHPIPDDAYLVRPQGKLPADWSAPTYGDH</sequence>
<evidence type="ECO:0000256" key="3">
    <source>
        <dbReference type="SAM" id="SignalP"/>
    </source>
</evidence>
<evidence type="ECO:0000313" key="7">
    <source>
        <dbReference type="Proteomes" id="UP000318053"/>
    </source>
</evidence>
<feature type="chain" id="PRO_5023122427" evidence="3">
    <location>
        <begin position="21"/>
        <end position="755"/>
    </location>
</feature>
<dbReference type="InterPro" id="IPR017850">
    <property type="entry name" value="Alkaline_phosphatase_core_sf"/>
</dbReference>
<proteinExistence type="inferred from homology"/>
<evidence type="ECO:0000256" key="2">
    <source>
        <dbReference type="ARBA" id="ARBA00022801"/>
    </source>
</evidence>
<name>A0A5C5YG88_9BACT</name>
<dbReference type="PANTHER" id="PTHR42693">
    <property type="entry name" value="ARYLSULFATASE FAMILY MEMBER"/>
    <property type="match status" value="1"/>
</dbReference>
<dbReference type="Pfam" id="PF06439">
    <property type="entry name" value="3keto-disac_hyd"/>
    <property type="match status" value="1"/>
</dbReference>
<feature type="signal peptide" evidence="3">
    <location>
        <begin position="1"/>
        <end position="20"/>
    </location>
</feature>
<dbReference type="RefSeq" id="WP_146390363.1">
    <property type="nucleotide sequence ID" value="NZ_SJPK01000002.1"/>
</dbReference>
<reference evidence="6 7" key="1">
    <citation type="submission" date="2019-02" db="EMBL/GenBank/DDBJ databases">
        <title>Deep-cultivation of Planctomycetes and their phenomic and genomic characterization uncovers novel biology.</title>
        <authorList>
            <person name="Wiegand S."/>
            <person name="Jogler M."/>
            <person name="Boedeker C."/>
            <person name="Pinto D."/>
            <person name="Vollmers J."/>
            <person name="Rivas-Marin E."/>
            <person name="Kohn T."/>
            <person name="Peeters S.H."/>
            <person name="Heuer A."/>
            <person name="Rast P."/>
            <person name="Oberbeckmann S."/>
            <person name="Bunk B."/>
            <person name="Jeske O."/>
            <person name="Meyerdierks A."/>
            <person name="Storesund J.E."/>
            <person name="Kallscheuer N."/>
            <person name="Luecker S."/>
            <person name="Lage O.M."/>
            <person name="Pohl T."/>
            <person name="Merkel B.J."/>
            <person name="Hornburger P."/>
            <person name="Mueller R.-W."/>
            <person name="Bruemmer F."/>
            <person name="Labrenz M."/>
            <person name="Spormann A.M."/>
            <person name="Op Den Camp H."/>
            <person name="Overmann J."/>
            <person name="Amann R."/>
            <person name="Jetten M.S.M."/>
            <person name="Mascher T."/>
            <person name="Medema M.H."/>
            <person name="Devos D.P."/>
            <person name="Kaster A.-K."/>
            <person name="Ovreas L."/>
            <person name="Rohde M."/>
            <person name="Galperin M.Y."/>
            <person name="Jogler C."/>
        </authorList>
    </citation>
    <scope>NUCLEOTIDE SEQUENCE [LARGE SCALE GENOMIC DNA]</scope>
    <source>
        <strain evidence="6 7">CA85</strain>
    </source>
</reference>
<dbReference type="EC" id="3.1.6.1" evidence="6"/>
<protein>
    <submittedName>
        <fullName evidence="6">Arylsulfatase</fullName>
        <ecNumber evidence="6">3.1.6.1</ecNumber>
    </submittedName>
</protein>
<dbReference type="PANTHER" id="PTHR42693:SF53">
    <property type="entry name" value="ENDO-4-O-SULFATASE"/>
    <property type="match status" value="1"/>
</dbReference>
<dbReference type="InterPro" id="IPR000917">
    <property type="entry name" value="Sulfatase_N"/>
</dbReference>
<dbReference type="OrthoDB" id="237120at2"/>
<evidence type="ECO:0000259" key="4">
    <source>
        <dbReference type="Pfam" id="PF00884"/>
    </source>
</evidence>
<dbReference type="Pfam" id="PF00884">
    <property type="entry name" value="Sulfatase"/>
    <property type="match status" value="1"/>
</dbReference>
<keyword evidence="7" id="KW-1185">Reference proteome</keyword>
<dbReference type="EMBL" id="SJPK01000002">
    <property type="protein sequence ID" value="TWT74380.1"/>
    <property type="molecule type" value="Genomic_DNA"/>
</dbReference>
<dbReference type="Gene3D" id="2.60.120.560">
    <property type="entry name" value="Exo-inulinase, domain 1"/>
    <property type="match status" value="1"/>
</dbReference>
<gene>
    <name evidence="6" type="ORF">CA85_12690</name>
</gene>
<feature type="domain" description="Sulfatase N-terminal" evidence="4">
    <location>
        <begin position="37"/>
        <end position="370"/>
    </location>
</feature>
<organism evidence="6 7">
    <name type="scientific">Allorhodopirellula solitaria</name>
    <dbReference type="NCBI Taxonomy" id="2527987"/>
    <lineage>
        <taxon>Bacteria</taxon>
        <taxon>Pseudomonadati</taxon>
        <taxon>Planctomycetota</taxon>
        <taxon>Planctomycetia</taxon>
        <taxon>Pirellulales</taxon>
        <taxon>Pirellulaceae</taxon>
        <taxon>Allorhodopirellula</taxon>
    </lineage>
</organism>
<keyword evidence="2 6" id="KW-0378">Hydrolase</keyword>
<dbReference type="GO" id="GO:0004065">
    <property type="term" value="F:arylsulfatase activity"/>
    <property type="evidence" value="ECO:0007669"/>
    <property type="project" value="UniProtKB-EC"/>
</dbReference>
<dbReference type="AlphaFoldDB" id="A0A5C5YG88"/>
<dbReference type="Proteomes" id="UP000318053">
    <property type="component" value="Unassembled WGS sequence"/>
</dbReference>
<comment type="similarity">
    <text evidence="1">Belongs to the sulfatase family.</text>
</comment>
<evidence type="ECO:0000256" key="1">
    <source>
        <dbReference type="ARBA" id="ARBA00008779"/>
    </source>
</evidence>
<accession>A0A5C5YG88</accession>
<evidence type="ECO:0000313" key="6">
    <source>
        <dbReference type="EMBL" id="TWT74380.1"/>
    </source>
</evidence>
<dbReference type="SUPFAM" id="SSF53649">
    <property type="entry name" value="Alkaline phosphatase-like"/>
    <property type="match status" value="1"/>
</dbReference>
<dbReference type="InterPro" id="IPR010496">
    <property type="entry name" value="AL/BT2_dom"/>
</dbReference>
<dbReference type="CDD" id="cd16031">
    <property type="entry name" value="G6S_like"/>
    <property type="match status" value="1"/>
</dbReference>